<keyword evidence="7 10" id="KW-1133">Transmembrane helix</keyword>
<keyword evidence="13" id="KW-1185">Reference proteome</keyword>
<keyword evidence="4 10" id="KW-0808">Transferase</keyword>
<dbReference type="AlphaFoldDB" id="A0A328PA96"/>
<keyword evidence="11" id="KW-0175">Coiled coil</keyword>
<keyword evidence="9 10" id="KW-0472">Membrane</keyword>
<accession>A0A328PA96</accession>
<evidence type="ECO:0000256" key="5">
    <source>
        <dbReference type="ARBA" id="ARBA00022692"/>
    </source>
</evidence>
<dbReference type="EMBL" id="QLOE01000002">
    <property type="protein sequence ID" value="RAO79537.1"/>
    <property type="molecule type" value="Genomic_DNA"/>
</dbReference>
<evidence type="ECO:0000256" key="8">
    <source>
        <dbReference type="ARBA" id="ARBA00022994"/>
    </source>
</evidence>
<evidence type="ECO:0000256" key="7">
    <source>
        <dbReference type="ARBA" id="ARBA00022989"/>
    </source>
</evidence>
<dbReference type="HAMAP" id="MF_01500">
    <property type="entry name" value="MtrG"/>
    <property type="match status" value="1"/>
</dbReference>
<evidence type="ECO:0000256" key="3">
    <source>
        <dbReference type="ARBA" id="ARBA00022603"/>
    </source>
</evidence>
<feature type="coiled-coil region" evidence="11">
    <location>
        <begin position="11"/>
        <end position="38"/>
    </location>
</feature>
<reference evidence="12 13" key="1">
    <citation type="submission" date="2018-06" db="EMBL/GenBank/DDBJ databases">
        <title>Draft genome sequence of hyperthermophilic methanogen Methanothermobacter tenebrarum sp. MCM-B 1447.</title>
        <authorList>
            <person name="Pore S.D."/>
            <person name="Dagar S."/>
            <person name="Dhakephalkar P.K."/>
        </authorList>
    </citation>
    <scope>NUCLEOTIDE SEQUENCE [LARGE SCALE GENOMIC DNA]</scope>
    <source>
        <strain evidence="12 13">MCM B 1447</strain>
    </source>
</reference>
<dbReference type="PIRSF" id="PIRSF006500">
    <property type="entry name" value="MtrG"/>
    <property type="match status" value="1"/>
</dbReference>
<dbReference type="EC" id="7.2.1.4" evidence="10"/>
<keyword evidence="5 10" id="KW-0812">Transmembrane</keyword>
<evidence type="ECO:0000256" key="2">
    <source>
        <dbReference type="ARBA" id="ARBA00022563"/>
    </source>
</evidence>
<evidence type="ECO:0000256" key="9">
    <source>
        <dbReference type="ARBA" id="ARBA00023136"/>
    </source>
</evidence>
<proteinExistence type="inferred from homology"/>
<dbReference type="UniPathway" id="UPA00640">
    <property type="reaction ID" value="UER00698"/>
</dbReference>
<comment type="subcellular location">
    <subcellularLocation>
        <location evidence="10">Cell membrane</location>
        <topology evidence="10">Single-pass membrane protein</topology>
    </subcellularLocation>
</comment>
<comment type="subunit">
    <text evidence="10">The complex is composed of 8 subunits; MtrA, MtrB, MtrC, MtrD, MtrE, MtrF, MtrG and MtrH.</text>
</comment>
<dbReference type="OrthoDB" id="147532at2157"/>
<protein>
    <recommendedName>
        <fullName evidence="10">Tetrahydromethanopterin S-methyltransferase subunit G</fullName>
        <ecNumber evidence="10">7.2.1.4</ecNumber>
    </recommendedName>
    <alternativeName>
        <fullName evidence="10">N5-methyltetrahydromethanopterin--coenzyme M methyltransferase subunit G</fullName>
    </alternativeName>
</protein>
<dbReference type="GO" id="GO:0005886">
    <property type="term" value="C:plasma membrane"/>
    <property type="evidence" value="ECO:0007669"/>
    <property type="project" value="UniProtKB-SubCell"/>
</dbReference>
<dbReference type="NCBIfam" id="TIGR01149">
    <property type="entry name" value="mtrG"/>
    <property type="match status" value="1"/>
</dbReference>
<comment type="function">
    <text evidence="10">Part of a complex that catalyzes the formation of methyl-coenzyme M and tetrahydromethanopterin from coenzyme M and methyl-tetrahydromethanopterin. This is an energy-conserving, sodium-ion translocating step.</text>
</comment>
<evidence type="ECO:0000256" key="11">
    <source>
        <dbReference type="SAM" id="Coils"/>
    </source>
</evidence>
<evidence type="ECO:0000256" key="6">
    <source>
        <dbReference type="ARBA" id="ARBA00022967"/>
    </source>
</evidence>
<gene>
    <name evidence="10 12" type="primary">mtrG</name>
    <name evidence="12" type="ORF">DPC56_01795</name>
</gene>
<evidence type="ECO:0000313" key="12">
    <source>
        <dbReference type="EMBL" id="RAO79537.1"/>
    </source>
</evidence>
<organism evidence="12 13">
    <name type="scientific">Methanothermobacter tenebrarum</name>
    <dbReference type="NCBI Taxonomy" id="680118"/>
    <lineage>
        <taxon>Archaea</taxon>
        <taxon>Methanobacteriati</taxon>
        <taxon>Methanobacteriota</taxon>
        <taxon>Methanomada group</taxon>
        <taxon>Methanobacteria</taxon>
        <taxon>Methanobacteriales</taxon>
        <taxon>Methanobacteriaceae</taxon>
        <taxon>Methanothermobacter</taxon>
    </lineage>
</organism>
<comment type="catalytic activity">
    <reaction evidence="10">
        <text>5-methyl-5,6,7,8-tetrahydromethanopterin + coenzyme M + 2 Na(+)(in) = 5,6,7,8-tetrahydromethanopterin + methyl-coenzyme M + 2 Na(+)(out)</text>
        <dbReference type="Rhea" id="RHEA:53492"/>
        <dbReference type="ChEBI" id="CHEBI:29101"/>
        <dbReference type="ChEBI" id="CHEBI:58103"/>
        <dbReference type="ChEBI" id="CHEBI:58116"/>
        <dbReference type="ChEBI" id="CHEBI:58286"/>
        <dbReference type="ChEBI" id="CHEBI:58319"/>
        <dbReference type="EC" id="7.2.1.4"/>
    </reaction>
</comment>
<evidence type="ECO:0000313" key="13">
    <source>
        <dbReference type="Proteomes" id="UP000249782"/>
    </source>
</evidence>
<evidence type="ECO:0000256" key="10">
    <source>
        <dbReference type="HAMAP-Rule" id="MF_01500"/>
    </source>
</evidence>
<sequence>MAEEETIIPRVMVSAEEFNKANERLDDVEEKVEFVVGEYSQRLGQQIGRDVGILYGIIIGLLILLATRLLFAGLIKSLLGF</sequence>
<name>A0A328PA96_9EURY</name>
<dbReference type="GO" id="GO:0019386">
    <property type="term" value="P:methanogenesis, from carbon dioxide"/>
    <property type="evidence" value="ECO:0007669"/>
    <property type="project" value="UniProtKB-UniRule"/>
</dbReference>
<keyword evidence="1 10" id="KW-1003">Cell membrane</keyword>
<feature type="transmembrane region" description="Helical" evidence="10">
    <location>
        <begin position="52"/>
        <end position="75"/>
    </location>
</feature>
<dbReference type="Proteomes" id="UP000249782">
    <property type="component" value="Unassembled WGS sequence"/>
</dbReference>
<comment type="similarity">
    <text evidence="10">Belongs to the MtrG family.</text>
</comment>
<dbReference type="GO" id="GO:0030269">
    <property type="term" value="F:tetrahydromethanopterin S-methyltransferase activity"/>
    <property type="evidence" value="ECO:0007669"/>
    <property type="project" value="UniProtKB-UniRule"/>
</dbReference>
<dbReference type="GO" id="GO:0032259">
    <property type="term" value="P:methylation"/>
    <property type="evidence" value="ECO:0007669"/>
    <property type="project" value="UniProtKB-KW"/>
</dbReference>
<keyword evidence="8 10" id="KW-0484">Methanogenesis</keyword>
<keyword evidence="6 10" id="KW-1278">Translocase</keyword>
<comment type="pathway">
    <text evidence="10">One-carbon metabolism; methanogenesis from CO(2); methyl-coenzyme M from 5,10-methylene-5,6,7,8-tetrahydromethanopterin: step 2/2.</text>
</comment>
<dbReference type="GO" id="GO:0006730">
    <property type="term" value="P:one-carbon metabolic process"/>
    <property type="evidence" value="ECO:0007669"/>
    <property type="project" value="UniProtKB-UniRule"/>
</dbReference>
<evidence type="ECO:0000256" key="1">
    <source>
        <dbReference type="ARBA" id="ARBA00022475"/>
    </source>
</evidence>
<keyword evidence="3 10" id="KW-0489">Methyltransferase</keyword>
<dbReference type="Pfam" id="PF04210">
    <property type="entry name" value="MtrG"/>
    <property type="match status" value="1"/>
</dbReference>
<comment type="caution">
    <text evidence="12">The sequence shown here is derived from an EMBL/GenBank/DDBJ whole genome shotgun (WGS) entry which is preliminary data.</text>
</comment>
<dbReference type="RefSeq" id="WP_112093366.1">
    <property type="nucleotide sequence ID" value="NZ_QLOE01000002.1"/>
</dbReference>
<keyword evidence="2 10" id="KW-0554">One-carbon metabolism</keyword>
<evidence type="ECO:0000256" key="4">
    <source>
        <dbReference type="ARBA" id="ARBA00022679"/>
    </source>
</evidence>
<dbReference type="InterPro" id="IPR005866">
    <property type="entry name" value="THM_MeTrfase_su_G"/>
</dbReference>